<evidence type="ECO:0000313" key="3">
    <source>
        <dbReference type="Proteomes" id="UP001607151"/>
    </source>
</evidence>
<keyword evidence="3" id="KW-1185">Reference proteome</keyword>
<name>A0ABW7IX13_9VIBR</name>
<organism evidence="2 3">
    <name type="scientific">Vibrio rumoiensis</name>
    <dbReference type="NCBI Taxonomy" id="76258"/>
    <lineage>
        <taxon>Bacteria</taxon>
        <taxon>Pseudomonadati</taxon>
        <taxon>Pseudomonadota</taxon>
        <taxon>Gammaproteobacteria</taxon>
        <taxon>Vibrionales</taxon>
        <taxon>Vibrionaceae</taxon>
        <taxon>Vibrio</taxon>
    </lineage>
</organism>
<reference evidence="2 3" key="1">
    <citation type="submission" date="2024-10" db="EMBL/GenBank/DDBJ databases">
        <authorList>
            <person name="Yibar A."/>
            <person name="Saticioglu I.B."/>
            <person name="Duman M."/>
            <person name="Ajmi N."/>
            <person name="Gurler F."/>
            <person name="Ay H."/>
            <person name="Onuk E."/>
            <person name="Guler S."/>
            <person name="Romalde J.L."/>
        </authorList>
    </citation>
    <scope>NUCLEOTIDE SEQUENCE [LARGE SCALE GENOMIC DNA]</scope>
    <source>
        <strain evidence="2 3">14-MA-B</strain>
    </source>
</reference>
<gene>
    <name evidence="2" type="ORF">ACGRQ9_09745</name>
</gene>
<dbReference type="EMBL" id="JBIHSN010000002">
    <property type="protein sequence ID" value="MFH0265758.1"/>
    <property type="molecule type" value="Genomic_DNA"/>
</dbReference>
<keyword evidence="1" id="KW-0472">Membrane</keyword>
<protein>
    <submittedName>
        <fullName evidence="2">Flp family type IVb pilin</fullName>
    </submittedName>
</protein>
<comment type="caution">
    <text evidence="2">The sequence shown here is derived from an EMBL/GenBank/DDBJ whole genome shotgun (WGS) entry which is preliminary data.</text>
</comment>
<keyword evidence="1" id="KW-0812">Transmembrane</keyword>
<evidence type="ECO:0000313" key="2">
    <source>
        <dbReference type="EMBL" id="MFH0265758.1"/>
    </source>
</evidence>
<accession>A0ABW7IX13</accession>
<dbReference type="Proteomes" id="UP001607151">
    <property type="component" value="Unassembled WGS sequence"/>
</dbReference>
<keyword evidence="1" id="KW-1133">Transmembrane helix</keyword>
<feature type="transmembrane region" description="Helical" evidence="1">
    <location>
        <begin position="20"/>
        <end position="39"/>
    </location>
</feature>
<proteinExistence type="predicted"/>
<dbReference type="RefSeq" id="WP_394607822.1">
    <property type="nucleotide sequence ID" value="NZ_JBIHSN010000002.1"/>
</dbReference>
<evidence type="ECO:0000256" key="1">
    <source>
        <dbReference type="SAM" id="Phobius"/>
    </source>
</evidence>
<sequence length="60" mass="6442">MNKLMQLTKDFINDEEGLTIVEYVLGAAALVIAVGTFFGDETTGFFATLKQALNGKVSSL</sequence>